<reference evidence="2" key="1">
    <citation type="journal article" date="2023" name="Front. Plant Sci.">
        <title>Chromosomal-level genome assembly of Melastoma candidum provides insights into trichome evolution.</title>
        <authorList>
            <person name="Zhong Y."/>
            <person name="Wu W."/>
            <person name="Sun C."/>
            <person name="Zou P."/>
            <person name="Liu Y."/>
            <person name="Dai S."/>
            <person name="Zhou R."/>
        </authorList>
    </citation>
    <scope>NUCLEOTIDE SEQUENCE [LARGE SCALE GENOMIC DNA]</scope>
</reference>
<dbReference type="EMBL" id="CM042880">
    <property type="protein sequence ID" value="KAI4388948.1"/>
    <property type="molecule type" value="Genomic_DNA"/>
</dbReference>
<keyword evidence="2" id="KW-1185">Reference proteome</keyword>
<name>A0ACB9SCK4_9MYRT</name>
<protein>
    <submittedName>
        <fullName evidence="1">Uncharacterized protein</fullName>
    </submittedName>
</protein>
<sequence length="143" mass="16282">MSLLLLEFDLLDIKSQIVHHSMRGITERIESVQAVVEISRAEVKPVCPFSDGHNPAHTKGEVGRGRMSRAERWDRCILNQIDDFIMERMSPSSAVQKEQEWSTQTDPIQYAMQPTPSETHFLGHPDNRKPANVGLIWYSARVA</sequence>
<accession>A0ACB9SCK4</accession>
<organism evidence="1 2">
    <name type="scientific">Melastoma candidum</name>
    <dbReference type="NCBI Taxonomy" id="119954"/>
    <lineage>
        <taxon>Eukaryota</taxon>
        <taxon>Viridiplantae</taxon>
        <taxon>Streptophyta</taxon>
        <taxon>Embryophyta</taxon>
        <taxon>Tracheophyta</taxon>
        <taxon>Spermatophyta</taxon>
        <taxon>Magnoliopsida</taxon>
        <taxon>eudicotyledons</taxon>
        <taxon>Gunneridae</taxon>
        <taxon>Pentapetalae</taxon>
        <taxon>rosids</taxon>
        <taxon>malvids</taxon>
        <taxon>Myrtales</taxon>
        <taxon>Melastomataceae</taxon>
        <taxon>Melastomatoideae</taxon>
        <taxon>Melastomateae</taxon>
        <taxon>Melastoma</taxon>
    </lineage>
</organism>
<gene>
    <name evidence="1" type="ORF">MLD38_001233</name>
</gene>
<evidence type="ECO:0000313" key="1">
    <source>
        <dbReference type="EMBL" id="KAI4388948.1"/>
    </source>
</evidence>
<comment type="caution">
    <text evidence="1">The sequence shown here is derived from an EMBL/GenBank/DDBJ whole genome shotgun (WGS) entry which is preliminary data.</text>
</comment>
<evidence type="ECO:0000313" key="2">
    <source>
        <dbReference type="Proteomes" id="UP001057402"/>
    </source>
</evidence>
<dbReference type="Proteomes" id="UP001057402">
    <property type="component" value="Chromosome 1"/>
</dbReference>
<proteinExistence type="predicted"/>